<dbReference type="RefSeq" id="WP_148605892.1">
    <property type="nucleotide sequence ID" value="NZ_RXYB01000027.1"/>
</dbReference>
<dbReference type="EMBL" id="WJBB01000034">
    <property type="protein sequence ID" value="MBC3798541.1"/>
    <property type="molecule type" value="Genomic_DNA"/>
</dbReference>
<accession>A0ABR6WQ15</accession>
<comment type="caution">
    <text evidence="1">The sequence shown here is derived from an EMBL/GenBank/DDBJ whole genome shotgun (WGS) entry which is preliminary data.</text>
</comment>
<evidence type="ECO:0000313" key="2">
    <source>
        <dbReference type="Proteomes" id="UP000653358"/>
    </source>
</evidence>
<proteinExistence type="predicted"/>
<evidence type="ECO:0000313" key="1">
    <source>
        <dbReference type="EMBL" id="MBC3798541.1"/>
    </source>
</evidence>
<name>A0ABR6WQ15_9FIRM</name>
<sequence>MELKFEDFNGRYNTLNGIKTMNINRLELCRHVMQVGYNNRRNFIGASWYKHLQLFFMVCANVKEESGILVLKDDYSDLDPSEKVCVSYQLGQGLTKAMAEEYLKIPWVTHFKTMKTMGCTFNVGGKKKKIIDSNENSGSEPDLVGYDKNGDIHLLESKGSSYNTTADKIIQKAINQVSNIVDITNSKVRSNFSTRSACIFNFKDNFHGRIIDPPVDGNDINEKKYFGLIQCLYDYYCDFFYEYNNGKIETRNILDREWEGCYFSFGNEQYFWGIDLSFRKFLMNQIFGNSELIKKITSRPEKLSKLEEWKAYYDGDKEKEILAFFKKKEILAFFKKRDTDRDPNTSVGLDFFILHQI</sequence>
<reference evidence="1 2" key="1">
    <citation type="journal article" date="2020" name="mSystems">
        <title>Defining Genomic and Predicted Metabolic Features of the Acetobacterium Genus.</title>
        <authorList>
            <person name="Ross D.E."/>
            <person name="Marshall C.W."/>
            <person name="Gulliver D."/>
            <person name="May H.D."/>
            <person name="Norman R.S."/>
        </authorList>
    </citation>
    <scope>NUCLEOTIDE SEQUENCE [LARGE SCALE GENOMIC DNA]</scope>
    <source>
        <strain evidence="1 2">DSM 9173</strain>
    </source>
</reference>
<keyword evidence="2" id="KW-1185">Reference proteome</keyword>
<organism evidence="1 2">
    <name type="scientific">Acetobacterium tundrae</name>
    <dbReference type="NCBI Taxonomy" id="132932"/>
    <lineage>
        <taxon>Bacteria</taxon>
        <taxon>Bacillati</taxon>
        <taxon>Bacillota</taxon>
        <taxon>Clostridia</taxon>
        <taxon>Eubacteriales</taxon>
        <taxon>Eubacteriaceae</taxon>
        <taxon>Acetobacterium</taxon>
    </lineage>
</organism>
<dbReference type="Proteomes" id="UP000653358">
    <property type="component" value="Unassembled WGS sequence"/>
</dbReference>
<gene>
    <name evidence="1" type="ORF">GH807_16065</name>
</gene>
<protein>
    <submittedName>
        <fullName evidence="1">Uncharacterized protein</fullName>
    </submittedName>
</protein>